<evidence type="ECO:0000313" key="2">
    <source>
        <dbReference type="Proteomes" id="UP000467841"/>
    </source>
</evidence>
<reference evidence="1" key="1">
    <citation type="submission" date="2020-01" db="EMBL/GenBank/DDBJ databases">
        <authorList>
            <person name="Mishra B."/>
        </authorList>
    </citation>
    <scope>NUCLEOTIDE SEQUENCE [LARGE SCALE GENOMIC DNA]</scope>
</reference>
<accession>A0A6D2JRI4</accession>
<dbReference type="EMBL" id="CACVBM020001196">
    <property type="protein sequence ID" value="CAA7038704.1"/>
    <property type="molecule type" value="Genomic_DNA"/>
</dbReference>
<name>A0A6D2JRI4_9BRAS</name>
<protein>
    <submittedName>
        <fullName evidence="1">Uncharacterized protein</fullName>
    </submittedName>
</protein>
<organism evidence="1 2">
    <name type="scientific">Microthlaspi erraticum</name>
    <dbReference type="NCBI Taxonomy" id="1685480"/>
    <lineage>
        <taxon>Eukaryota</taxon>
        <taxon>Viridiplantae</taxon>
        <taxon>Streptophyta</taxon>
        <taxon>Embryophyta</taxon>
        <taxon>Tracheophyta</taxon>
        <taxon>Spermatophyta</taxon>
        <taxon>Magnoliopsida</taxon>
        <taxon>eudicotyledons</taxon>
        <taxon>Gunneridae</taxon>
        <taxon>Pentapetalae</taxon>
        <taxon>rosids</taxon>
        <taxon>malvids</taxon>
        <taxon>Brassicales</taxon>
        <taxon>Brassicaceae</taxon>
        <taxon>Coluteocarpeae</taxon>
        <taxon>Microthlaspi</taxon>
    </lineage>
</organism>
<keyword evidence="2" id="KW-1185">Reference proteome</keyword>
<gene>
    <name evidence="1" type="ORF">MERR_LOCUS25939</name>
</gene>
<sequence length="88" mass="10378">MKVLRNARNRARGSIRAYAVIENWNSYKYAQASSFFLLPLLQALTRKPIFWESKPFSRTKVRIFKCRLVVVISDLIDWLMDLDLSRNA</sequence>
<proteinExistence type="predicted"/>
<comment type="caution">
    <text evidence="1">The sequence shown here is derived from an EMBL/GenBank/DDBJ whole genome shotgun (WGS) entry which is preliminary data.</text>
</comment>
<evidence type="ECO:0000313" key="1">
    <source>
        <dbReference type="EMBL" id="CAA7038704.1"/>
    </source>
</evidence>
<dbReference type="Proteomes" id="UP000467841">
    <property type="component" value="Unassembled WGS sequence"/>
</dbReference>
<dbReference type="AlphaFoldDB" id="A0A6D2JRI4"/>